<proteinExistence type="predicted"/>
<name>A0A7W4YWD1_9HYPH</name>
<evidence type="ECO:0000313" key="2">
    <source>
        <dbReference type="Proteomes" id="UP000532010"/>
    </source>
</evidence>
<keyword evidence="2" id="KW-1185">Reference proteome</keyword>
<dbReference type="AlphaFoldDB" id="A0A7W4YWD1"/>
<organism evidence="1 2">
    <name type="scientific">Microvirga lupini</name>
    <dbReference type="NCBI Taxonomy" id="420324"/>
    <lineage>
        <taxon>Bacteria</taxon>
        <taxon>Pseudomonadati</taxon>
        <taxon>Pseudomonadota</taxon>
        <taxon>Alphaproteobacteria</taxon>
        <taxon>Hyphomicrobiales</taxon>
        <taxon>Methylobacteriaceae</taxon>
        <taxon>Microvirga</taxon>
    </lineage>
</organism>
<dbReference type="EMBL" id="JACHWB010000001">
    <property type="protein sequence ID" value="MBB3018064.1"/>
    <property type="molecule type" value="Genomic_DNA"/>
</dbReference>
<comment type="caution">
    <text evidence="1">The sequence shown here is derived from an EMBL/GenBank/DDBJ whole genome shotgun (WGS) entry which is preliminary data.</text>
</comment>
<accession>A0A7W4YWD1</accession>
<protein>
    <submittedName>
        <fullName evidence="1">Uncharacterized protein</fullName>
    </submittedName>
</protein>
<evidence type="ECO:0000313" key="1">
    <source>
        <dbReference type="EMBL" id="MBB3018064.1"/>
    </source>
</evidence>
<gene>
    <name evidence="1" type="ORF">FHR70_001104</name>
</gene>
<sequence length="34" mass="3997">MIIITALKVVREVWTETLKLRRELAKRYPGVLAE</sequence>
<dbReference type="Proteomes" id="UP000532010">
    <property type="component" value="Unassembled WGS sequence"/>
</dbReference>
<reference evidence="1 2" key="1">
    <citation type="submission" date="2020-08" db="EMBL/GenBank/DDBJ databases">
        <title>The Agave Microbiome: Exploring the role of microbial communities in plant adaptations to desert environments.</title>
        <authorList>
            <person name="Partida-Martinez L.P."/>
        </authorList>
    </citation>
    <scope>NUCLEOTIDE SEQUENCE [LARGE SCALE GENOMIC DNA]</scope>
    <source>
        <strain evidence="1 2">AT3.9</strain>
    </source>
</reference>